<keyword evidence="3" id="KW-0268">Exocytosis</keyword>
<dbReference type="Proteomes" id="UP000694941">
    <property type="component" value="Unplaced"/>
</dbReference>
<dbReference type="InterPro" id="IPR001478">
    <property type="entry name" value="PDZ"/>
</dbReference>
<feature type="compositionally biased region" description="Polar residues" evidence="9">
    <location>
        <begin position="434"/>
        <end position="459"/>
    </location>
</feature>
<dbReference type="SMART" id="SM00326">
    <property type="entry name" value="SH3"/>
    <property type="match status" value="1"/>
</dbReference>
<dbReference type="Gene3D" id="2.30.42.10">
    <property type="match status" value="1"/>
</dbReference>
<dbReference type="Pfam" id="PF16511">
    <property type="entry name" value="FERM_f0"/>
    <property type="match status" value="1"/>
</dbReference>
<evidence type="ECO:0000259" key="11">
    <source>
        <dbReference type="PROSITE" id="PS50106"/>
    </source>
</evidence>
<dbReference type="PROSITE" id="PS50002">
    <property type="entry name" value="SH3"/>
    <property type="match status" value="1"/>
</dbReference>
<sequence length="1602" mass="178198">MKAVTMETADDSGYKACEDIANVRVFVPDLQLEKFFQFHQEELVWDVKQQILSSLPKELNESVNYGLFTTPKNGKAGKFLDEERLLIDYPFSEPVGYLELRYKRRVYKMMNTDEKQVKQLHTRTNLRRMVDYVNNGNVDKIVKLCAKGLDPNFHCPESGESPLMLATTLHQPAAVLMELVNGGAHLDYRMKDGRTALHRAVEKNNFEALKSLLDLGASPNYKDNRGLTALYYSVSYGRDPKLTECLLHDHAIFGVADHQGWQEVHQACKHGLVQHLEHLLFYGADINSRNASGNTPLHVCAVNDQESCARVLLFRGANKNALNYANQSPYQVAVIAGNHHMAEVIQNHRAEDVVPYREAPQYNLRRRASVAMVTVLNCTDSDPHFELVLGGKPPSPCPSYRSLPPFSSVSTISEASTGSSSTCTQPSGEDSEDTTSASVITERSITSDSSGVCTSNSGASESITELFPPGTTCVCMEDYYPCSPTHLQLTRGDILDIVGVSDCGLLEGRLRNGVEGLFPSSCVQEIKLRKIEDLPPIGRPRVEGRRELNTRKTNTIPRKWKVYGDARTVILHKGKKGFGFVLRGAQSTSPLMERQVTDNWPSLQYLDDVDRGGIADLAGLKKGDFLLEINGQDVSQAPHERVVAIIRQSGDLVAMTVVSVQTQLTRNASDKSDTVQRQCATLPRKLSLKKAPPPPRRDPRTTLSVGRARARSLVAELTDIEALDRTVNEYDSEGRSTKSSSIESIPNKPANFVAESSNKVASIYPASCARDIPTSELECIFSNQREKNHIEHSFTVSKNLFSLTKMPKVYASVAAMKRSKATRSKTYDVVKAHKTFHSTPDLSVDVERYNSLNHYKNKCLSQEDIHVLDAKNFRHSWACPPHNYKKYFGSSVRERVTSSYKSWKSIEDLYDQVTSAKKIDTLTKTEVPCQIYAETLPLHQNEKVPVPPRTKCPPPTNRPPPPPQGLVVKVNVSRSLGEYANITTARRPESAIMSSFRPGDNAKLLVPPESMVPVGYKTTTETLKLEHSSSRASGGSSFRSHSLPPKISGSKLLTTSSTFSETENSGESGEIHSTFRMYHKQRDSLSSDSGLMSDNGTLKTQKHQVVSGRICPAEVHNIQKAANCKTSEPFIPEPDYESSEEEVSFSSKGLKDQKTSTGDKVQPTDCCSRYSHLQNTHMQAIQAMQEARMKLRLAQNYQSKTSNYDHKPNVSTNDTKQVPRSYNERNTYDGHIGTALLRSRQNEFEENSNLLDIKTETKTVSQTCLMSFGSDHHADLTKNDYKDSCKIESIPTSHKEEITVKFSPSPLNEKISVFEQKKNSSKSATLPSKKIDDLHIAIIGAQNRSQTNQQDVSLPFSTLIRSSKSFPNNFEHEDLDKYENSSSGVSSDVEIQNESTVTGISPEDGHKVKGQNKENFSVKMEKFGDSFTEVLQKVDSQSLNKQINTGYDSSSSIVTSRVNHNKILVSSQKSESYVDRTNPTFEQNQNSSSKVKLIKTLENENKSFDAGEVESNHKKTFLDNKGQWRKIENETSKLIQSSDESLQLIRLEVDSLGLAAVNEVDVLTELVPPPPEFAAGPPSSSSSSISSTDHYPPMIAPPPEFY</sequence>
<dbReference type="InterPro" id="IPR032425">
    <property type="entry name" value="FERM_f0"/>
</dbReference>
<keyword evidence="6" id="KW-0472">Membrane</keyword>
<evidence type="ECO:0000256" key="9">
    <source>
        <dbReference type="SAM" id="MobiDB-lite"/>
    </source>
</evidence>
<keyword evidence="12" id="KW-1185">Reference proteome</keyword>
<dbReference type="Gene3D" id="1.25.40.20">
    <property type="entry name" value="Ankyrin repeat-containing domain"/>
    <property type="match status" value="2"/>
</dbReference>
<feature type="domain" description="SH3" evidence="10">
    <location>
        <begin position="468"/>
        <end position="528"/>
    </location>
</feature>
<dbReference type="Pfam" id="PF00595">
    <property type="entry name" value="PDZ"/>
    <property type="match status" value="1"/>
</dbReference>
<feature type="region of interest" description="Disordered" evidence="9">
    <location>
        <begin position="666"/>
        <end position="705"/>
    </location>
</feature>
<feature type="region of interest" description="Disordered" evidence="9">
    <location>
        <begin position="1081"/>
        <end position="1100"/>
    </location>
</feature>
<feature type="region of interest" description="Disordered" evidence="9">
    <location>
        <begin position="1568"/>
        <end position="1602"/>
    </location>
</feature>
<dbReference type="Pfam" id="PF12796">
    <property type="entry name" value="Ank_2"/>
    <property type="match status" value="2"/>
</dbReference>
<evidence type="ECO:0000256" key="2">
    <source>
        <dbReference type="ARBA" id="ARBA00022443"/>
    </source>
</evidence>
<dbReference type="GeneID" id="106471474"/>
<dbReference type="PROSITE" id="PS50088">
    <property type="entry name" value="ANK_REPEAT"/>
    <property type="match status" value="3"/>
</dbReference>
<evidence type="ECO:0000256" key="8">
    <source>
        <dbReference type="PROSITE-ProRule" id="PRU00192"/>
    </source>
</evidence>
<dbReference type="SUPFAM" id="SSF50156">
    <property type="entry name" value="PDZ domain-like"/>
    <property type="match status" value="1"/>
</dbReference>
<dbReference type="Gene3D" id="2.30.30.40">
    <property type="entry name" value="SH3 Domains"/>
    <property type="match status" value="1"/>
</dbReference>
<dbReference type="CDD" id="cd06746">
    <property type="entry name" value="PDZ_SHANK1_3-like"/>
    <property type="match status" value="1"/>
</dbReference>
<evidence type="ECO:0000313" key="12">
    <source>
        <dbReference type="Proteomes" id="UP000694941"/>
    </source>
</evidence>
<feature type="repeat" description="ANK" evidence="7">
    <location>
        <begin position="259"/>
        <end position="291"/>
    </location>
</feature>
<accession>A0ABM1TIT5</accession>
<dbReference type="InterPro" id="IPR051569">
    <property type="entry name" value="SHANK"/>
</dbReference>
<evidence type="ECO:0000256" key="6">
    <source>
        <dbReference type="ARBA" id="ARBA00023298"/>
    </source>
</evidence>
<keyword evidence="2 8" id="KW-0728">SH3 domain</keyword>
<feature type="compositionally biased region" description="Polar residues" evidence="9">
    <location>
        <begin position="1209"/>
        <end position="1220"/>
    </location>
</feature>
<dbReference type="InterPro" id="IPR002110">
    <property type="entry name" value="Ankyrin_rpt"/>
</dbReference>
<feature type="region of interest" description="Disordered" evidence="9">
    <location>
        <begin position="1129"/>
        <end position="1163"/>
    </location>
</feature>
<name>A0ABM1TIT5_LIMPO</name>
<comment type="subcellular location">
    <subcellularLocation>
        <location evidence="1">Target cell membrane</location>
    </subcellularLocation>
</comment>
<feature type="region of interest" description="Disordered" evidence="9">
    <location>
        <begin position="1024"/>
        <end position="1072"/>
    </location>
</feature>
<evidence type="ECO:0000256" key="5">
    <source>
        <dbReference type="ARBA" id="ARBA00023028"/>
    </source>
</evidence>
<keyword evidence="7" id="KW-0040">ANK repeat</keyword>
<dbReference type="InterPro" id="IPR001452">
    <property type="entry name" value="SH3_domain"/>
</dbReference>
<dbReference type="InterPro" id="IPR036770">
    <property type="entry name" value="Ankyrin_rpt-contain_sf"/>
</dbReference>
<dbReference type="PANTHER" id="PTHR24135:SF28">
    <property type="entry name" value="LD13733P"/>
    <property type="match status" value="1"/>
</dbReference>
<feature type="region of interest" description="Disordered" evidence="9">
    <location>
        <begin position="411"/>
        <end position="459"/>
    </location>
</feature>
<feature type="repeat" description="ANK" evidence="7">
    <location>
        <begin position="292"/>
        <end position="324"/>
    </location>
</feature>
<proteinExistence type="predicted"/>
<feature type="compositionally biased region" description="Low complexity" evidence="9">
    <location>
        <begin position="1573"/>
        <end position="1593"/>
    </location>
</feature>
<evidence type="ECO:0000256" key="3">
    <source>
        <dbReference type="ARBA" id="ARBA00022483"/>
    </source>
</evidence>
<dbReference type="InterPro" id="IPR036034">
    <property type="entry name" value="PDZ_sf"/>
</dbReference>
<feature type="compositionally biased region" description="Pro residues" evidence="9">
    <location>
        <begin position="945"/>
        <end position="964"/>
    </location>
</feature>
<organism evidence="12 13">
    <name type="scientific">Limulus polyphemus</name>
    <name type="common">Atlantic horseshoe crab</name>
    <dbReference type="NCBI Taxonomy" id="6850"/>
    <lineage>
        <taxon>Eukaryota</taxon>
        <taxon>Metazoa</taxon>
        <taxon>Ecdysozoa</taxon>
        <taxon>Arthropoda</taxon>
        <taxon>Chelicerata</taxon>
        <taxon>Merostomata</taxon>
        <taxon>Xiphosura</taxon>
        <taxon>Limulidae</taxon>
        <taxon>Limulus</taxon>
    </lineage>
</organism>
<dbReference type="SMART" id="SM00248">
    <property type="entry name" value="ANK"/>
    <property type="match status" value="6"/>
</dbReference>
<feature type="region of interest" description="Disordered" evidence="9">
    <location>
        <begin position="1201"/>
        <end position="1227"/>
    </location>
</feature>
<evidence type="ECO:0000259" key="10">
    <source>
        <dbReference type="PROSITE" id="PS50002"/>
    </source>
</evidence>
<dbReference type="PANTHER" id="PTHR24135">
    <property type="entry name" value="SH3 AND MULTIPLE ANKYRIN REPEAT DOMAINS PROTEIN"/>
    <property type="match status" value="1"/>
</dbReference>
<feature type="compositionally biased region" description="Acidic residues" evidence="9">
    <location>
        <begin position="1134"/>
        <end position="1143"/>
    </location>
</feature>
<dbReference type="CDD" id="cd17091">
    <property type="entry name" value="FERM_F0_SHANK"/>
    <property type="match status" value="1"/>
</dbReference>
<feature type="domain" description="PDZ" evidence="11">
    <location>
        <begin position="568"/>
        <end position="661"/>
    </location>
</feature>
<feature type="compositionally biased region" description="Low complexity" evidence="9">
    <location>
        <begin position="411"/>
        <end position="424"/>
    </location>
</feature>
<dbReference type="SUPFAM" id="SSF48403">
    <property type="entry name" value="Ankyrin repeat"/>
    <property type="match status" value="1"/>
</dbReference>
<feature type="region of interest" description="Disordered" evidence="9">
    <location>
        <begin position="942"/>
        <end position="965"/>
    </location>
</feature>
<keyword evidence="5" id="KW-0638">Presynaptic neurotoxin</keyword>
<evidence type="ECO:0000256" key="4">
    <source>
        <dbReference type="ARBA" id="ARBA00022537"/>
    </source>
</evidence>
<dbReference type="RefSeq" id="XP_022255791.1">
    <property type="nucleotide sequence ID" value="XM_022400083.1"/>
</dbReference>
<dbReference type="SUPFAM" id="SSF50044">
    <property type="entry name" value="SH3-domain"/>
    <property type="match status" value="1"/>
</dbReference>
<evidence type="ECO:0000256" key="1">
    <source>
        <dbReference type="ARBA" id="ARBA00004175"/>
    </source>
</evidence>
<gene>
    <name evidence="13" type="primary">LOC106471474</name>
</gene>
<dbReference type="InterPro" id="IPR036028">
    <property type="entry name" value="SH3-like_dom_sf"/>
</dbReference>
<dbReference type="SMART" id="SM00228">
    <property type="entry name" value="PDZ"/>
    <property type="match status" value="1"/>
</dbReference>
<dbReference type="Gene3D" id="3.10.20.90">
    <property type="entry name" value="Phosphatidylinositol 3-kinase Catalytic Subunit, Chain A, domain 1"/>
    <property type="match status" value="1"/>
</dbReference>
<evidence type="ECO:0000313" key="13">
    <source>
        <dbReference type="RefSeq" id="XP_022255791.1"/>
    </source>
</evidence>
<dbReference type="PROSITE" id="PS50297">
    <property type="entry name" value="ANK_REP_REGION"/>
    <property type="match status" value="3"/>
</dbReference>
<keyword evidence="5" id="KW-0800">Toxin</keyword>
<keyword evidence="4" id="KW-1052">Target cell membrane</keyword>
<keyword evidence="6" id="KW-1053">Target membrane</keyword>
<feature type="repeat" description="ANK" evidence="7">
    <location>
        <begin position="192"/>
        <end position="224"/>
    </location>
</feature>
<keyword evidence="5" id="KW-0528">Neurotoxin</keyword>
<dbReference type="Pfam" id="PF07653">
    <property type="entry name" value="SH3_2"/>
    <property type="match status" value="1"/>
</dbReference>
<protein>
    <submittedName>
        <fullName evidence="13">Uncharacterized protein LOC106471474 isoform X1</fullName>
    </submittedName>
</protein>
<evidence type="ECO:0000256" key="7">
    <source>
        <dbReference type="PROSITE-ProRule" id="PRU00023"/>
    </source>
</evidence>
<reference evidence="13" key="1">
    <citation type="submission" date="2025-08" db="UniProtKB">
        <authorList>
            <consortium name="RefSeq"/>
        </authorList>
    </citation>
    <scope>IDENTIFICATION</scope>
    <source>
        <tissue evidence="13">Muscle</tissue>
    </source>
</reference>
<feature type="compositionally biased region" description="Low complexity" evidence="9">
    <location>
        <begin position="1030"/>
        <end position="1068"/>
    </location>
</feature>
<dbReference type="PROSITE" id="PS50106">
    <property type="entry name" value="PDZ"/>
    <property type="match status" value="1"/>
</dbReference>